<sequence>MRILWALAVPIKNVVMITTPTFRLDNIETSKAPYVYAHAEHKTVVMPGADIEPLLRRVLEIVIGNDAIRNSLVALGSFDIDTIYQMLTPQDFHTVSRYYAALFQATEFPGGVYTHRPRFLGPSTASMPPDALGLWLRPVNGSPDWMLKFSCSPPNDVLNGMRCFRGNTTDVCYDFPGPGEQRRYEPVDLSDIRVNSGLLNNIGQLYIFEVFHSVVASLFSTKSWKKALERQQYVPNESEALAKAFLSVFKNEVPLLLEKNGNMIGLFLNTLNTTILESCLHAEMVGSYFYTKAFVLDIIQQSLVRHNIFNPNELLIQIPTRTRAFVKPVLQADLFLTSGVRFGEIKSSGRRIFSSMTLTSMVESSMRFKLDKKVNGDLQFGSSIRMLQFMAYYPEYYSHLETSVRDAVDESANQLVQYQYDQFQYSILGGAMSGMNTFKNDWWANTMGVYRLAEVPREPNLEGSAEAPFFLLNDFFDIASPGAALDESPLTRCHRAFYKTLGKFAFVGLLTISQPPAFLVFMSNAEGGAKPWFADTIRRFELYGENIAGKRHAFPFSSSIVARKDDGSAWVTIPLYQAMLDYLGKNQTLQSILAGYNASFSTVMTTEYGWVHFPDTPHCKIGFEKNNVTSDTNTIEKIMAKFYPATIQFFDAFLDRVPSIYQRMKHDLERNGTEMVAIRPESIVGSNSTPQNNGWVGSATFWQPTAFTVGMLKYWPAVTPPAATIALYRNVTRCYRTLELRYLNESVRCWVEEFNTEKTRTLYNSELLRNIVFSNWSISLVLNCIAIVIAARFAWRFVVAWRITRFRCVTIWVALQLNFQGFGVLSFSEIVLLAMSTLPLMFAYHLPADPIFMPSDNKSSLPKEWKDVIVTLSASWFLRLGFELVNHFLFLHYVCFWYNNFRLRIMCIVGIFIARMIIPDVPDNAEYEMWKFVLTIMISMLIGAFCALVPYRAQKHSKISSVRGHKHSHLVVMALSKQHMPLNKHGLLGYSDHGWSVTALIVEGWEVVQFKDREGLFLVFERCRIPLHKDRNGDVKCLL</sequence>
<comment type="caution">
    <text evidence="2">The sequence shown here is derived from an EMBL/GenBank/DDBJ whole genome shotgun (WGS) entry which is preliminary data.</text>
</comment>
<proteinExistence type="predicted"/>
<gene>
    <name evidence="2" type="ORF">N0F65_012054</name>
</gene>
<evidence type="ECO:0000313" key="2">
    <source>
        <dbReference type="EMBL" id="DAZ96951.1"/>
    </source>
</evidence>
<keyword evidence="1" id="KW-0472">Membrane</keyword>
<keyword evidence="1" id="KW-1133">Transmembrane helix</keyword>
<name>A0AAV2YU82_9STRA</name>
<feature type="transmembrane region" description="Helical" evidence="1">
    <location>
        <begin position="930"/>
        <end position="951"/>
    </location>
</feature>
<reference evidence="2" key="1">
    <citation type="submission" date="2022-11" db="EMBL/GenBank/DDBJ databases">
        <authorList>
            <person name="Morgan W.R."/>
            <person name="Tartar A."/>
        </authorList>
    </citation>
    <scope>NUCLEOTIDE SEQUENCE</scope>
    <source>
        <strain evidence="2">ARSEF 373</strain>
    </source>
</reference>
<dbReference type="Proteomes" id="UP001146120">
    <property type="component" value="Unassembled WGS sequence"/>
</dbReference>
<feature type="transmembrane region" description="Helical" evidence="1">
    <location>
        <begin position="830"/>
        <end position="848"/>
    </location>
</feature>
<feature type="transmembrane region" description="Helical" evidence="1">
    <location>
        <begin position="868"/>
        <end position="889"/>
    </location>
</feature>
<feature type="transmembrane region" description="Helical" evidence="1">
    <location>
        <begin position="901"/>
        <end position="918"/>
    </location>
</feature>
<reference evidence="2" key="2">
    <citation type="journal article" date="2023" name="Microbiol Resour">
        <title>Decontamination and Annotation of the Draft Genome Sequence of the Oomycete Lagenidium giganteum ARSEF 373.</title>
        <authorList>
            <person name="Morgan W.R."/>
            <person name="Tartar A."/>
        </authorList>
    </citation>
    <scope>NUCLEOTIDE SEQUENCE</scope>
    <source>
        <strain evidence="2">ARSEF 373</strain>
    </source>
</reference>
<evidence type="ECO:0000256" key="1">
    <source>
        <dbReference type="SAM" id="Phobius"/>
    </source>
</evidence>
<protein>
    <submittedName>
        <fullName evidence="2">Uncharacterized protein</fullName>
    </submittedName>
</protein>
<keyword evidence="3" id="KW-1185">Reference proteome</keyword>
<keyword evidence="1" id="KW-0812">Transmembrane</keyword>
<accession>A0AAV2YU82</accession>
<organism evidence="2 3">
    <name type="scientific">Lagenidium giganteum</name>
    <dbReference type="NCBI Taxonomy" id="4803"/>
    <lineage>
        <taxon>Eukaryota</taxon>
        <taxon>Sar</taxon>
        <taxon>Stramenopiles</taxon>
        <taxon>Oomycota</taxon>
        <taxon>Peronosporomycetes</taxon>
        <taxon>Pythiales</taxon>
        <taxon>Pythiaceae</taxon>
    </lineage>
</organism>
<feature type="transmembrane region" description="Helical" evidence="1">
    <location>
        <begin position="776"/>
        <end position="795"/>
    </location>
</feature>
<dbReference type="AlphaFoldDB" id="A0AAV2YU82"/>
<dbReference type="EMBL" id="DAKRPA010000151">
    <property type="protein sequence ID" value="DAZ96951.1"/>
    <property type="molecule type" value="Genomic_DNA"/>
</dbReference>
<evidence type="ECO:0000313" key="3">
    <source>
        <dbReference type="Proteomes" id="UP001146120"/>
    </source>
</evidence>